<dbReference type="OrthoDB" id="2289305at2759"/>
<keyword evidence="2" id="KW-1185">Reference proteome</keyword>
<dbReference type="InParanoid" id="A0A163KDG3"/>
<proteinExistence type="predicted"/>
<gene>
    <name evidence="1" type="primary">ABSGL_12201.1 scaffold 12718</name>
</gene>
<dbReference type="STRING" id="4829.A0A163KDG3"/>
<accession>A0A163KDG3</accession>
<dbReference type="Proteomes" id="UP000078561">
    <property type="component" value="Unassembled WGS sequence"/>
</dbReference>
<sequence length="232" mass="26193">MCQARKSLHGPWYKKATSSQLFSPEDVFGPNACHVQGPKYRRHVLPGMDVVCSRCGSKMWLDEKLKNSSLRNSVFSLCCNSGKFMIPSPLPPPELLLSWITDHSSEPTAKDLHQYIRAYNIVFAFASLVVEQVRDSPAAPFSRRRPGISTGASSATNANETFRINGTIYHRIGSLRSADGKRMHFLTSCPRKWILWDYLLHLHYPTTTFTPEIIYATLLELTIPITILDVPK</sequence>
<dbReference type="EMBL" id="LT554584">
    <property type="protein sequence ID" value="SAM06313.1"/>
    <property type="molecule type" value="Genomic_DNA"/>
</dbReference>
<protein>
    <submittedName>
        <fullName evidence="1">Uncharacterized protein</fullName>
    </submittedName>
</protein>
<evidence type="ECO:0000313" key="2">
    <source>
        <dbReference type="Proteomes" id="UP000078561"/>
    </source>
</evidence>
<organism evidence="1">
    <name type="scientific">Absidia glauca</name>
    <name type="common">Pin mould</name>
    <dbReference type="NCBI Taxonomy" id="4829"/>
    <lineage>
        <taxon>Eukaryota</taxon>
        <taxon>Fungi</taxon>
        <taxon>Fungi incertae sedis</taxon>
        <taxon>Mucoromycota</taxon>
        <taxon>Mucoromycotina</taxon>
        <taxon>Mucoromycetes</taxon>
        <taxon>Mucorales</taxon>
        <taxon>Cunninghamellaceae</taxon>
        <taxon>Absidia</taxon>
    </lineage>
</organism>
<evidence type="ECO:0000313" key="1">
    <source>
        <dbReference type="EMBL" id="SAM06313.1"/>
    </source>
</evidence>
<reference evidence="1" key="1">
    <citation type="submission" date="2016-04" db="EMBL/GenBank/DDBJ databases">
        <authorList>
            <person name="Evans L.H."/>
            <person name="Alamgir A."/>
            <person name="Owens N."/>
            <person name="Weber N.D."/>
            <person name="Virtaneva K."/>
            <person name="Barbian K."/>
            <person name="Babar A."/>
            <person name="Rosenke K."/>
        </authorList>
    </citation>
    <scope>NUCLEOTIDE SEQUENCE [LARGE SCALE GENOMIC DNA]</scope>
    <source>
        <strain evidence="1">CBS 101.48</strain>
    </source>
</reference>
<name>A0A163KDG3_ABSGL</name>
<dbReference type="AlphaFoldDB" id="A0A163KDG3"/>